<dbReference type="InterPro" id="IPR011042">
    <property type="entry name" value="6-blade_b-propeller_TolB-like"/>
</dbReference>
<dbReference type="PANTHER" id="PTHR10680:SF38">
    <property type="entry name" value="BLL1368 PROTEIN"/>
    <property type="match status" value="1"/>
</dbReference>
<evidence type="ECO:0000256" key="1">
    <source>
        <dbReference type="ARBA" id="ARBA00022729"/>
    </source>
</evidence>
<proteinExistence type="predicted"/>
<keyword evidence="3" id="KW-0325">Glycoprotein</keyword>
<sequence>IEENLIMPYGSGDYTYEVDQDWGRLPEGYEFNQVAGVAVDKEDNVYLYNRSEHQVMIFKKNGDFLKSWDVKFSNPHGMHIGPDGNFYFADRDAHVVLKYSPDQTLLLTLGTYNVESNTGYSGNLMVVPHPAGPFNLPTGVVVADDGNIFVSDGYGNCRFHKFSPDGALLDTWGEAGKDNPMDFHLPHGIGLNKDGLLAICDRENHRIQFTDQDGEFMFIWDGFLQPTDIAFGPDGEAYVSELQHRISILDAEGNLISRWADESSPSAGHFIAPHGIAVDSSKDIYVGEVLEGRRIQKFIRQ</sequence>
<dbReference type="AlphaFoldDB" id="A0A382QQG1"/>
<evidence type="ECO:0008006" key="5">
    <source>
        <dbReference type="Google" id="ProtNLM"/>
    </source>
</evidence>
<keyword evidence="2" id="KW-0677">Repeat</keyword>
<name>A0A382QQG1_9ZZZZ</name>
<dbReference type="EMBL" id="UINC01116150">
    <property type="protein sequence ID" value="SVC87686.1"/>
    <property type="molecule type" value="Genomic_DNA"/>
</dbReference>
<keyword evidence="1" id="KW-0732">Signal</keyword>
<evidence type="ECO:0000256" key="3">
    <source>
        <dbReference type="ARBA" id="ARBA00023180"/>
    </source>
</evidence>
<dbReference type="InterPro" id="IPR001258">
    <property type="entry name" value="NHL_repeat"/>
</dbReference>
<organism evidence="4">
    <name type="scientific">marine metagenome</name>
    <dbReference type="NCBI Taxonomy" id="408172"/>
    <lineage>
        <taxon>unclassified sequences</taxon>
        <taxon>metagenomes</taxon>
        <taxon>ecological metagenomes</taxon>
    </lineage>
</organism>
<dbReference type="Gene3D" id="2.120.10.30">
    <property type="entry name" value="TolB, C-terminal domain"/>
    <property type="match status" value="2"/>
</dbReference>
<dbReference type="PANTHER" id="PTHR10680">
    <property type="entry name" value="PEPTIDYL-GLYCINE ALPHA-AMIDATING MONOOXYGENASE"/>
    <property type="match status" value="1"/>
</dbReference>
<accession>A0A382QQG1</accession>
<evidence type="ECO:0000313" key="4">
    <source>
        <dbReference type="EMBL" id="SVC87686.1"/>
    </source>
</evidence>
<dbReference type="Pfam" id="PF01436">
    <property type="entry name" value="NHL"/>
    <property type="match status" value="2"/>
</dbReference>
<dbReference type="CDD" id="cd14958">
    <property type="entry name" value="NHL_PAL_like"/>
    <property type="match status" value="1"/>
</dbReference>
<evidence type="ECO:0000256" key="2">
    <source>
        <dbReference type="ARBA" id="ARBA00022737"/>
    </source>
</evidence>
<protein>
    <recommendedName>
        <fullName evidence="5">Peptidylamidoglycolate lyase</fullName>
    </recommendedName>
</protein>
<dbReference type="SUPFAM" id="SSF101898">
    <property type="entry name" value="NHL repeat"/>
    <property type="match status" value="1"/>
</dbReference>
<gene>
    <name evidence="4" type="ORF">METZ01_LOCUS340540</name>
</gene>
<reference evidence="4" key="1">
    <citation type="submission" date="2018-05" db="EMBL/GenBank/DDBJ databases">
        <authorList>
            <person name="Lanie J.A."/>
            <person name="Ng W.-L."/>
            <person name="Kazmierczak K.M."/>
            <person name="Andrzejewski T.M."/>
            <person name="Davidsen T.M."/>
            <person name="Wayne K.J."/>
            <person name="Tettelin H."/>
            <person name="Glass J.I."/>
            <person name="Rusch D."/>
            <person name="Podicherti R."/>
            <person name="Tsui H.-C.T."/>
            <person name="Winkler M.E."/>
        </authorList>
    </citation>
    <scope>NUCLEOTIDE SEQUENCE</scope>
</reference>
<dbReference type="PROSITE" id="PS51125">
    <property type="entry name" value="NHL"/>
    <property type="match status" value="1"/>
</dbReference>
<feature type="non-terminal residue" evidence="4">
    <location>
        <position position="1"/>
    </location>
</feature>